<name>F9VQX5_9ACTN</name>
<evidence type="ECO:0000313" key="1">
    <source>
        <dbReference type="EMBL" id="GAA11014.1"/>
    </source>
</evidence>
<accession>F9VQX5</accession>
<dbReference type="STRING" id="1027371.GOALK_016_01370"/>
<dbReference type="AlphaFoldDB" id="F9VQX5"/>
<dbReference type="eggNOG" id="ENOG503339G">
    <property type="taxonomic scope" value="Bacteria"/>
</dbReference>
<sequence length="251" mass="27635">MTHLLEHWFDSVLSSGPGGYFSNTETIRELASFMRTSVPAGWDAHDVAAGLLKLGRANGDYFLDLIDGLLQLRGSETNGRALARLLETSGSVWTVADDNRSLIRVVSDQTQSTYEIATSPEDDASEELREAWTNAFGRDGDPSDAWDHAIKAVEDVLIPAVVPNQAKANLGHVVGQLRNQGNQWKLVLPGKAQDHDVSPLVGMLDVIWPNHDRHGGVSSKRQPSEEEARAVVTLASTIVQWHREGWVVQRR</sequence>
<protein>
    <submittedName>
        <fullName evidence="1">Uncharacterized protein</fullName>
    </submittedName>
</protein>
<dbReference type="EMBL" id="BACI01000016">
    <property type="protein sequence ID" value="GAA11014.1"/>
    <property type="molecule type" value="Genomic_DNA"/>
</dbReference>
<reference evidence="1 2" key="1">
    <citation type="submission" date="2011-05" db="EMBL/GenBank/DDBJ databases">
        <title>Whole genome shotgun sequence of Gordonia alkanivorans NBRC 16433.</title>
        <authorList>
            <person name="Hosoyama A."/>
            <person name="Nakamura S."/>
            <person name="Takarada H."/>
            <person name="Tsuchikane K."/>
            <person name="Yamazaki S."/>
            <person name="Fujita N."/>
        </authorList>
    </citation>
    <scope>NUCLEOTIDE SEQUENCE [LARGE SCALE GENOMIC DNA]</scope>
    <source>
        <strain evidence="1 2">NBRC 16433</strain>
    </source>
</reference>
<organism evidence="1 2">
    <name type="scientific">Gordonia alkanivorans NBRC 16433</name>
    <dbReference type="NCBI Taxonomy" id="1027371"/>
    <lineage>
        <taxon>Bacteria</taxon>
        <taxon>Bacillati</taxon>
        <taxon>Actinomycetota</taxon>
        <taxon>Actinomycetes</taxon>
        <taxon>Mycobacteriales</taxon>
        <taxon>Gordoniaceae</taxon>
        <taxon>Gordonia</taxon>
    </lineage>
</organism>
<comment type="caution">
    <text evidence="1">The sequence shown here is derived from an EMBL/GenBank/DDBJ whole genome shotgun (WGS) entry which is preliminary data.</text>
</comment>
<proteinExistence type="predicted"/>
<dbReference type="Proteomes" id="UP000003558">
    <property type="component" value="Unassembled WGS sequence"/>
</dbReference>
<gene>
    <name evidence="1" type="ORF">GOALK_016_01370</name>
</gene>
<evidence type="ECO:0000313" key="2">
    <source>
        <dbReference type="Proteomes" id="UP000003558"/>
    </source>
</evidence>